<organism evidence="1">
    <name type="scientific">marine metagenome</name>
    <dbReference type="NCBI Taxonomy" id="408172"/>
    <lineage>
        <taxon>unclassified sequences</taxon>
        <taxon>metagenomes</taxon>
        <taxon>ecological metagenomes</taxon>
    </lineage>
</organism>
<evidence type="ECO:0000313" key="1">
    <source>
        <dbReference type="EMBL" id="SVC67190.1"/>
    </source>
</evidence>
<dbReference type="AlphaFoldDB" id="A0A382P2U2"/>
<proteinExistence type="predicted"/>
<name>A0A382P2U2_9ZZZZ</name>
<gene>
    <name evidence="1" type="ORF">METZ01_LOCUS320044</name>
</gene>
<feature type="non-terminal residue" evidence="1">
    <location>
        <position position="1"/>
    </location>
</feature>
<reference evidence="1" key="1">
    <citation type="submission" date="2018-05" db="EMBL/GenBank/DDBJ databases">
        <authorList>
            <person name="Lanie J.A."/>
            <person name="Ng W.-L."/>
            <person name="Kazmierczak K.M."/>
            <person name="Andrzejewski T.M."/>
            <person name="Davidsen T.M."/>
            <person name="Wayne K.J."/>
            <person name="Tettelin H."/>
            <person name="Glass J.I."/>
            <person name="Rusch D."/>
            <person name="Podicherti R."/>
            <person name="Tsui H.-C.T."/>
            <person name="Winkler M.E."/>
        </authorList>
    </citation>
    <scope>NUCLEOTIDE SEQUENCE</scope>
</reference>
<accession>A0A382P2U2</accession>
<sequence>AQVVPSQARWRSGDNHDYTLLGGVEQFSTSKLERCHPRDEVVPVVSE</sequence>
<protein>
    <submittedName>
        <fullName evidence="1">Uncharacterized protein</fullName>
    </submittedName>
</protein>
<dbReference type="EMBL" id="UINC01104209">
    <property type="protein sequence ID" value="SVC67190.1"/>
    <property type="molecule type" value="Genomic_DNA"/>
</dbReference>